<keyword evidence="4" id="KW-0249">Electron transport</keyword>
<dbReference type="InterPro" id="IPR052371">
    <property type="entry name" value="BFD-associated_ferredoxin"/>
</dbReference>
<dbReference type="KEGG" id="lck:HN018_15805"/>
<organism evidence="10 11">
    <name type="scientific">Lichenicola cladoniae</name>
    <dbReference type="NCBI Taxonomy" id="1484109"/>
    <lineage>
        <taxon>Bacteria</taxon>
        <taxon>Pseudomonadati</taxon>
        <taxon>Pseudomonadota</taxon>
        <taxon>Alphaproteobacteria</taxon>
        <taxon>Acetobacterales</taxon>
        <taxon>Acetobacteraceae</taxon>
        <taxon>Lichenicola</taxon>
    </lineage>
</organism>
<dbReference type="Proteomes" id="UP000500767">
    <property type="component" value="Chromosome"/>
</dbReference>
<dbReference type="Gene3D" id="1.10.10.1100">
    <property type="entry name" value="BFD-like [2Fe-2S]-binding domain"/>
    <property type="match status" value="1"/>
</dbReference>
<dbReference type="GO" id="GO:0046872">
    <property type="term" value="F:metal ion binding"/>
    <property type="evidence" value="ECO:0007669"/>
    <property type="project" value="UniProtKB-KW"/>
</dbReference>
<evidence type="ECO:0000256" key="2">
    <source>
        <dbReference type="ARBA" id="ARBA00022714"/>
    </source>
</evidence>
<dbReference type="InterPro" id="IPR007419">
    <property type="entry name" value="BFD-like_2Fe2S-bd_dom"/>
</dbReference>
<reference evidence="10 11" key="1">
    <citation type="journal article" date="2014" name="World J. Microbiol. Biotechnol.">
        <title>Biodiversity and physiological characteristics of Antarctic and Arctic lichens-associated bacteria.</title>
        <authorList>
            <person name="Lee Y.M."/>
            <person name="Kim E.H."/>
            <person name="Lee H.K."/>
            <person name="Hong S.G."/>
        </authorList>
    </citation>
    <scope>NUCLEOTIDE SEQUENCE [LARGE SCALE GENOMIC DNA]</scope>
    <source>
        <strain evidence="10 11">PAMC 26569</strain>
    </source>
</reference>
<evidence type="ECO:0000256" key="4">
    <source>
        <dbReference type="ARBA" id="ARBA00022982"/>
    </source>
</evidence>
<comment type="similarity">
    <text evidence="8">Belongs to the Bfd family.</text>
</comment>
<feature type="domain" description="BFD-like [2Fe-2S]-binding" evidence="9">
    <location>
        <begin position="2"/>
        <end position="51"/>
    </location>
</feature>
<evidence type="ECO:0000313" key="11">
    <source>
        <dbReference type="Proteomes" id="UP000500767"/>
    </source>
</evidence>
<evidence type="ECO:0000256" key="1">
    <source>
        <dbReference type="ARBA" id="ARBA00022448"/>
    </source>
</evidence>
<dbReference type="PANTHER" id="PTHR37424:SF1">
    <property type="entry name" value="BACTERIOFERRITIN-ASSOCIATED FERREDOXIN"/>
    <property type="match status" value="1"/>
</dbReference>
<proteinExistence type="inferred from homology"/>
<dbReference type="PANTHER" id="PTHR37424">
    <property type="entry name" value="BACTERIOFERRITIN-ASSOCIATED FERREDOXIN"/>
    <property type="match status" value="1"/>
</dbReference>
<accession>A0A6M8HS38</accession>
<keyword evidence="1" id="KW-0813">Transport</keyword>
<evidence type="ECO:0000256" key="6">
    <source>
        <dbReference type="ARBA" id="ARBA00023014"/>
    </source>
</evidence>
<dbReference type="GO" id="GO:0051537">
    <property type="term" value="F:2 iron, 2 sulfur cluster binding"/>
    <property type="evidence" value="ECO:0007669"/>
    <property type="project" value="UniProtKB-KW"/>
</dbReference>
<keyword evidence="3" id="KW-0479">Metal-binding</keyword>
<evidence type="ECO:0000313" key="10">
    <source>
        <dbReference type="EMBL" id="QKE91314.1"/>
    </source>
</evidence>
<evidence type="ECO:0000256" key="5">
    <source>
        <dbReference type="ARBA" id="ARBA00023004"/>
    </source>
</evidence>
<keyword evidence="2" id="KW-0001">2Fe-2S</keyword>
<protein>
    <recommendedName>
        <fullName evidence="7">Bacterioferritin-associated ferredoxin</fullName>
    </recommendedName>
</protein>
<dbReference type="Pfam" id="PF04324">
    <property type="entry name" value="Fer2_BFD"/>
    <property type="match status" value="1"/>
</dbReference>
<name>A0A6M8HS38_9PROT</name>
<sequence length="72" mass="7667">MYVCSCNALTDRDIRLAIQGGATRPSEVYSGCGRRAECGNCMPTVLCLLREACIVARARHASTQAYEVAAAA</sequence>
<evidence type="ECO:0000259" key="9">
    <source>
        <dbReference type="Pfam" id="PF04324"/>
    </source>
</evidence>
<evidence type="ECO:0000256" key="3">
    <source>
        <dbReference type="ARBA" id="ARBA00022723"/>
    </source>
</evidence>
<keyword evidence="5" id="KW-0408">Iron</keyword>
<gene>
    <name evidence="10" type="ORF">HN018_15805</name>
</gene>
<dbReference type="RefSeq" id="WP_171833162.1">
    <property type="nucleotide sequence ID" value="NZ_CP053708.1"/>
</dbReference>
<keyword evidence="11" id="KW-1185">Reference proteome</keyword>
<dbReference type="InterPro" id="IPR041854">
    <property type="entry name" value="BFD-like_2Fe2S-bd_dom_sf"/>
</dbReference>
<dbReference type="EMBL" id="CP053708">
    <property type="protein sequence ID" value="QKE91314.1"/>
    <property type="molecule type" value="Genomic_DNA"/>
</dbReference>
<evidence type="ECO:0000256" key="7">
    <source>
        <dbReference type="ARBA" id="ARBA00039386"/>
    </source>
</evidence>
<dbReference type="AlphaFoldDB" id="A0A6M8HS38"/>
<keyword evidence="6" id="KW-0411">Iron-sulfur</keyword>
<evidence type="ECO:0000256" key="8">
    <source>
        <dbReference type="ARBA" id="ARBA00046332"/>
    </source>
</evidence>